<reference evidence="2" key="1">
    <citation type="submission" date="2019-06" db="EMBL/GenBank/DDBJ databases">
        <authorList>
            <consortium name="Wellcome Sanger Institute Data Sharing"/>
        </authorList>
    </citation>
    <scope>NUCLEOTIDE SEQUENCE [LARGE SCALE GENOMIC DNA]</scope>
</reference>
<dbReference type="SUPFAM" id="SSF52540">
    <property type="entry name" value="P-loop containing nucleoside triphosphate hydrolases"/>
    <property type="match status" value="2"/>
</dbReference>
<dbReference type="Gene3D" id="3.40.50.300">
    <property type="entry name" value="P-loop containing nucleotide triphosphate hydrolases"/>
    <property type="match status" value="2"/>
</dbReference>
<sequence>MSVNLSRPGPKPPVGAPQPPLPSPTFWDTCREIQFDDKAQHEFVQNYQPKKQGQYLRVLLIGPPGSGKSSFINSVDSTLRGRIATRALTGPLCDGIVTKKYKSYKIPKEGPGTFYPFIFSDTMGIEKSIRGGVHIEDIKLILKGNVKEGYKFIQFNPDSSLSESNPFYNSKPTMNDKVSVLVCVVAVDTPTMLDDTIVQQIRDVREAASDLGIPLIAVLTKVEACPEVKKDLKKVCQSKYIEKQMEIVSILLGIPMNCIVPVKNYTSEIETDDAMDTVILSALRKIIDYGEDFLNDNPLDPPTPPPSPTLREPWRKIKFGDKAQHEFVQNYQPEKEGQHLRVLLIGPPGSGKSSFINSVESALRGKITTRALAATVYDGSFTKQYKSHNIRKGKRGTFYPFILSDTMGIEKSIRGGVHIKDIKLILMGNVKEGYKFNPVSPLSESDPLYNGTPTMNDKVSVLVCLVPANTPTIMDDEVVEKIRDVREAASELDIPQIAVLTKIDEACPEVNKDLKNVYKSKHIKQQMEAVSAVLGIPLNCIFPVKNYSSEFETDVETDSLILSAMRKIIDYGDDFLNDQPAPDDDQILLW</sequence>
<dbReference type="InterPro" id="IPR027417">
    <property type="entry name" value="P-loop_NTPase"/>
</dbReference>
<reference evidence="2" key="3">
    <citation type="submission" date="2025-09" db="UniProtKB">
        <authorList>
            <consortium name="Ensembl"/>
        </authorList>
    </citation>
    <scope>IDENTIFICATION</scope>
</reference>
<feature type="compositionally biased region" description="Pro residues" evidence="1">
    <location>
        <begin position="9"/>
        <end position="23"/>
    </location>
</feature>
<dbReference type="CDD" id="cd00882">
    <property type="entry name" value="Ras_like_GTPase"/>
    <property type="match status" value="1"/>
</dbReference>
<evidence type="ECO:0000313" key="2">
    <source>
        <dbReference type="Ensembl" id="ENSSFAP00005013960.1"/>
    </source>
</evidence>
<name>A0A672GAD3_SALFA</name>
<dbReference type="Ensembl" id="ENSSFAT00005014548.1">
    <property type="protein sequence ID" value="ENSSFAP00005013960.1"/>
    <property type="gene ID" value="ENSSFAG00005007560.1"/>
</dbReference>
<dbReference type="GO" id="GO:0006955">
    <property type="term" value="P:immune response"/>
    <property type="evidence" value="ECO:0007669"/>
    <property type="project" value="TreeGrafter"/>
</dbReference>
<organism evidence="2 3">
    <name type="scientific">Salarias fasciatus</name>
    <name type="common">Jewelled blenny</name>
    <name type="synonym">Blennius fasciatus</name>
    <dbReference type="NCBI Taxonomy" id="181472"/>
    <lineage>
        <taxon>Eukaryota</taxon>
        <taxon>Metazoa</taxon>
        <taxon>Chordata</taxon>
        <taxon>Craniata</taxon>
        <taxon>Vertebrata</taxon>
        <taxon>Euteleostomi</taxon>
        <taxon>Actinopterygii</taxon>
        <taxon>Neopterygii</taxon>
        <taxon>Teleostei</taxon>
        <taxon>Neoteleostei</taxon>
        <taxon>Acanthomorphata</taxon>
        <taxon>Ovalentaria</taxon>
        <taxon>Blenniimorphae</taxon>
        <taxon>Blenniiformes</taxon>
        <taxon>Blennioidei</taxon>
        <taxon>Blenniidae</taxon>
        <taxon>Salariinae</taxon>
        <taxon>Salarias</taxon>
    </lineage>
</organism>
<evidence type="ECO:0000256" key="1">
    <source>
        <dbReference type="SAM" id="MobiDB-lite"/>
    </source>
</evidence>
<evidence type="ECO:0008006" key="4">
    <source>
        <dbReference type="Google" id="ProtNLM"/>
    </source>
</evidence>
<proteinExistence type="predicted"/>
<dbReference type="PANTHER" id="PTHR14241:SF1">
    <property type="entry name" value="INTERFERON-INDUCED PROTEIN 44-RELATED"/>
    <property type="match status" value="1"/>
</dbReference>
<dbReference type="PANTHER" id="PTHR14241">
    <property type="entry name" value="INTERFERON-INDUCED PROTEIN 44"/>
    <property type="match status" value="1"/>
</dbReference>
<protein>
    <recommendedName>
        <fullName evidence="4">G domain-containing protein</fullName>
    </recommendedName>
</protein>
<evidence type="ECO:0000313" key="3">
    <source>
        <dbReference type="Proteomes" id="UP000472267"/>
    </source>
</evidence>
<dbReference type="Proteomes" id="UP000472267">
    <property type="component" value="Chromosome 17"/>
</dbReference>
<reference evidence="2" key="2">
    <citation type="submission" date="2025-08" db="UniProtKB">
        <authorList>
            <consortium name="Ensembl"/>
        </authorList>
    </citation>
    <scope>IDENTIFICATION</scope>
</reference>
<dbReference type="InParanoid" id="A0A672GAD3"/>
<keyword evidence="3" id="KW-1185">Reference proteome</keyword>
<dbReference type="AlphaFoldDB" id="A0A672GAD3"/>
<accession>A0A672GAD3</accession>
<feature type="region of interest" description="Disordered" evidence="1">
    <location>
        <begin position="1"/>
        <end position="23"/>
    </location>
</feature>